<accession>A0A347WLR7</accession>
<dbReference type="Pfam" id="PF00149">
    <property type="entry name" value="Metallophos"/>
    <property type="match status" value="1"/>
</dbReference>
<protein>
    <recommendedName>
        <fullName evidence="1">Calcineurin-like phosphoesterase domain-containing protein</fullName>
    </recommendedName>
</protein>
<dbReference type="EMBL" id="CP023434">
    <property type="protein sequence ID" value="AXY26024.1"/>
    <property type="molecule type" value="Genomic_DNA"/>
</dbReference>
<dbReference type="Gene3D" id="3.60.21.10">
    <property type="match status" value="1"/>
</dbReference>
<dbReference type="GO" id="GO:0016787">
    <property type="term" value="F:hydrolase activity"/>
    <property type="evidence" value="ECO:0007669"/>
    <property type="project" value="InterPro"/>
</dbReference>
<dbReference type="Proteomes" id="UP000263232">
    <property type="component" value="Chromosome"/>
</dbReference>
<dbReference type="InterPro" id="IPR029052">
    <property type="entry name" value="Metallo-depent_PP-like"/>
</dbReference>
<dbReference type="InterPro" id="IPR022302">
    <property type="entry name" value="Phosphoesterase_putative"/>
</dbReference>
<reference evidence="2 3" key="1">
    <citation type="submission" date="2017-09" db="EMBL/GenBank/DDBJ databases">
        <title>Complete genome sequence of Oxytococcus suis strain ZY16052.</title>
        <authorList>
            <person name="Li F."/>
        </authorList>
    </citation>
    <scope>NUCLEOTIDE SEQUENCE [LARGE SCALE GENOMIC DNA]</scope>
    <source>
        <strain evidence="2 3">ZY16052</strain>
    </source>
</reference>
<dbReference type="RefSeq" id="WP_118990922.1">
    <property type="nucleotide sequence ID" value="NZ_CP023434.1"/>
</dbReference>
<dbReference type="InterPro" id="IPR004843">
    <property type="entry name" value="Calcineurin-like_PHP"/>
</dbReference>
<gene>
    <name evidence="2" type="ORF">CL176_08435</name>
</gene>
<dbReference type="PANTHER" id="PTHR36492">
    <property type="match status" value="1"/>
</dbReference>
<evidence type="ECO:0000313" key="3">
    <source>
        <dbReference type="Proteomes" id="UP000263232"/>
    </source>
</evidence>
<organism evidence="2 3">
    <name type="scientific">Suicoccus acidiformans</name>
    <dbReference type="NCBI Taxonomy" id="2036206"/>
    <lineage>
        <taxon>Bacteria</taxon>
        <taxon>Bacillati</taxon>
        <taxon>Bacillota</taxon>
        <taxon>Bacilli</taxon>
        <taxon>Lactobacillales</taxon>
        <taxon>Aerococcaceae</taxon>
        <taxon>Suicoccus</taxon>
    </lineage>
</organism>
<name>A0A347WLR7_9LACT</name>
<dbReference type="NCBIfam" id="TIGR03729">
    <property type="entry name" value="acc_ester"/>
    <property type="match status" value="1"/>
</dbReference>
<feature type="domain" description="Calcineurin-like phosphoesterase" evidence="1">
    <location>
        <begin position="1"/>
        <end position="230"/>
    </location>
</feature>
<proteinExistence type="predicted"/>
<sequence>MRLAFLSDLHIDRNPAMQVTDYLHACLSFCEREEIDMFVLGGDISNAYQLTQQFVRDLEQLAGIPVFYIPGNHDFWQKKDEAKHTWDIYERYVQDQHSLLKQPITLNEEWALVGHPAWYNYAVYNRARFTLAEIERGRFKLATWQDRLRLDFRQSDPEVSQYFKEELTTDIQKVHDKQIILVNHMVTIPEFTVPMPHRAFDYFNAFIATDDLDDLFVKYAIAYNFMGHVHFRGELQKKDTLYVANSLGYPKEWRKGSLLADIKDAAYIIEL</sequence>
<dbReference type="InterPro" id="IPR052963">
    <property type="entry name" value="Pantetheine_PDE"/>
</dbReference>
<evidence type="ECO:0000313" key="2">
    <source>
        <dbReference type="EMBL" id="AXY26024.1"/>
    </source>
</evidence>
<dbReference type="SUPFAM" id="SSF56300">
    <property type="entry name" value="Metallo-dependent phosphatases"/>
    <property type="match status" value="1"/>
</dbReference>
<keyword evidence="3" id="KW-1185">Reference proteome</keyword>
<evidence type="ECO:0000259" key="1">
    <source>
        <dbReference type="Pfam" id="PF00149"/>
    </source>
</evidence>
<dbReference type="OrthoDB" id="113290at2"/>
<dbReference type="KEGG" id="abae:CL176_08435"/>
<dbReference type="AlphaFoldDB" id="A0A347WLR7"/>
<dbReference type="PANTHER" id="PTHR36492:SF2">
    <property type="entry name" value="[ACYL-CARRIER-PROTEIN] PHOSPHODIESTERASE PPTH"/>
    <property type="match status" value="1"/>
</dbReference>